<name>M7YUF4_TRIUA</name>
<dbReference type="EMBL" id="KD228176">
    <property type="protein sequence ID" value="EMS50736.1"/>
    <property type="molecule type" value="Genomic_DNA"/>
</dbReference>
<sequence>MYADQISTGRKRSIHDRLDADLPSDRGGADAAGRARNALSKRQRQTDDKWKHDLYRDDESASRSVDPRDLRFKLQKKSSQQGFAGQKGSGVRDLREMLSGTMHAQPSNVDPQKRKPVSEVVKVTRREIVDERPVRLSKKVSKPSTSKKTSQPKHFPWITYADLDRILRNPISHCHAESPLDSFLKSLGLEKYSITFQAEEVDMAALRHMTESDLKALGIPMWICRLLHTGSVSALPCQSAAKIGRWELLDDCSFNLIFRECHHGCFIELLKSFYYLGDPDSGESAVSLATTCYINALLKTNRRIDHIGSSEDGPDRDIPVC</sequence>
<feature type="compositionally biased region" description="Basic and acidic residues" evidence="2">
    <location>
        <begin position="15"/>
        <end position="28"/>
    </location>
</feature>
<dbReference type="STRING" id="4572.M7YUF4"/>
<feature type="region of interest" description="Disordered" evidence="2">
    <location>
        <begin position="1"/>
        <end position="91"/>
    </location>
</feature>
<keyword evidence="1" id="KW-0677">Repeat</keyword>
<feature type="compositionally biased region" description="Basic and acidic residues" evidence="2">
    <location>
        <begin position="44"/>
        <end position="72"/>
    </location>
</feature>
<dbReference type="InterPro" id="IPR013761">
    <property type="entry name" value="SAM/pointed_sf"/>
</dbReference>
<proteinExistence type="predicted"/>
<dbReference type="AlphaFoldDB" id="M7YUF4"/>
<evidence type="ECO:0000313" key="3">
    <source>
        <dbReference type="EMBL" id="EMS50736.1"/>
    </source>
</evidence>
<dbReference type="SUPFAM" id="SSF47769">
    <property type="entry name" value="SAM/Pointed domain"/>
    <property type="match status" value="1"/>
</dbReference>
<evidence type="ECO:0000256" key="1">
    <source>
        <dbReference type="ARBA" id="ARBA00022737"/>
    </source>
</evidence>
<organism evidence="3">
    <name type="scientific">Triticum urartu</name>
    <name type="common">Red wild einkorn</name>
    <name type="synonym">Crithodium urartu</name>
    <dbReference type="NCBI Taxonomy" id="4572"/>
    <lineage>
        <taxon>Eukaryota</taxon>
        <taxon>Viridiplantae</taxon>
        <taxon>Streptophyta</taxon>
        <taxon>Embryophyta</taxon>
        <taxon>Tracheophyta</taxon>
        <taxon>Spermatophyta</taxon>
        <taxon>Magnoliopsida</taxon>
        <taxon>Liliopsida</taxon>
        <taxon>Poales</taxon>
        <taxon>Poaceae</taxon>
        <taxon>BOP clade</taxon>
        <taxon>Pooideae</taxon>
        <taxon>Triticodae</taxon>
        <taxon>Triticeae</taxon>
        <taxon>Triticinae</taxon>
        <taxon>Triticum</taxon>
    </lineage>
</organism>
<reference evidence="3" key="1">
    <citation type="journal article" date="2013" name="Nature">
        <title>Draft genome of the wheat A-genome progenitor Triticum urartu.</title>
        <authorList>
            <person name="Ling H.Q."/>
            <person name="Zhao S."/>
            <person name="Liu D."/>
            <person name="Wang J."/>
            <person name="Sun H."/>
            <person name="Zhang C."/>
            <person name="Fan H."/>
            <person name="Li D."/>
            <person name="Dong L."/>
            <person name="Tao Y."/>
            <person name="Gao C."/>
            <person name="Wu H."/>
            <person name="Li Y."/>
            <person name="Cui Y."/>
            <person name="Guo X."/>
            <person name="Zheng S."/>
            <person name="Wang B."/>
            <person name="Yu K."/>
            <person name="Liang Q."/>
            <person name="Yang W."/>
            <person name="Lou X."/>
            <person name="Chen J."/>
            <person name="Feng M."/>
            <person name="Jian J."/>
            <person name="Zhang X."/>
            <person name="Luo G."/>
            <person name="Jiang Y."/>
            <person name="Liu J."/>
            <person name="Wang Z."/>
            <person name="Sha Y."/>
            <person name="Zhang B."/>
            <person name="Wu H."/>
            <person name="Tang D."/>
            <person name="Shen Q."/>
            <person name="Xue P."/>
            <person name="Zou S."/>
            <person name="Wang X."/>
            <person name="Liu X."/>
            <person name="Wang F."/>
            <person name="Yang Y."/>
            <person name="An X."/>
            <person name="Dong Z."/>
            <person name="Zhang K."/>
            <person name="Zhang X."/>
            <person name="Luo M.C."/>
            <person name="Dvorak J."/>
            <person name="Tong Y."/>
            <person name="Wang J."/>
            <person name="Yang H."/>
            <person name="Li Z."/>
            <person name="Wang D."/>
            <person name="Zhang A."/>
            <person name="Wang J."/>
        </authorList>
    </citation>
    <scope>NUCLEOTIDE SEQUENCE</scope>
</reference>
<dbReference type="Pfam" id="PF00536">
    <property type="entry name" value="SAM_1"/>
    <property type="match status" value="1"/>
</dbReference>
<dbReference type="CDD" id="cd09487">
    <property type="entry name" value="SAM_superfamily"/>
    <property type="match status" value="1"/>
</dbReference>
<dbReference type="InterPro" id="IPR001660">
    <property type="entry name" value="SAM"/>
</dbReference>
<gene>
    <name evidence="3" type="ORF">TRIUR3_31401</name>
</gene>
<dbReference type="eggNOG" id="KOG4374">
    <property type="taxonomic scope" value="Eukaryota"/>
</dbReference>
<accession>M7YUF4</accession>
<dbReference type="PROSITE" id="PS50105">
    <property type="entry name" value="SAM_DOMAIN"/>
    <property type="match status" value="1"/>
</dbReference>
<protein>
    <submittedName>
        <fullName evidence="3">Uncharacterized protein</fullName>
    </submittedName>
</protein>
<dbReference type="OMA" id="LIFRECH"/>
<dbReference type="Gene3D" id="1.10.150.50">
    <property type="entry name" value="Transcription Factor, Ets-1"/>
    <property type="match status" value="1"/>
</dbReference>
<evidence type="ECO:0000256" key="2">
    <source>
        <dbReference type="SAM" id="MobiDB-lite"/>
    </source>
</evidence>
<dbReference type="PANTHER" id="PTHR10627">
    <property type="entry name" value="SCP160"/>
    <property type="match status" value="1"/>
</dbReference>
<dbReference type="PANTHER" id="PTHR10627:SF74">
    <property type="entry name" value="OS08G0526500 PROTEIN"/>
    <property type="match status" value="1"/>
</dbReference>